<protein>
    <recommendedName>
        <fullName evidence="4">Lipoprotein</fullName>
    </recommendedName>
</protein>
<feature type="signal peptide" evidence="1">
    <location>
        <begin position="1"/>
        <end position="20"/>
    </location>
</feature>
<evidence type="ECO:0008006" key="4">
    <source>
        <dbReference type="Google" id="ProtNLM"/>
    </source>
</evidence>
<dbReference type="PROSITE" id="PS51257">
    <property type="entry name" value="PROKAR_LIPOPROTEIN"/>
    <property type="match status" value="1"/>
</dbReference>
<dbReference type="Proteomes" id="UP000595448">
    <property type="component" value="Chromosome"/>
</dbReference>
<feature type="chain" id="PRO_5045304579" description="Lipoprotein" evidence="1">
    <location>
        <begin position="21"/>
        <end position="137"/>
    </location>
</feature>
<keyword evidence="3" id="KW-1185">Reference proteome</keyword>
<keyword evidence="1" id="KW-0732">Signal</keyword>
<reference evidence="2 3" key="1">
    <citation type="submission" date="2021-01" db="EMBL/GenBank/DDBJ databases">
        <title>Brevundimonas vitis sp. nov., an bacterium isolated from grape (Vitis vinifera).</title>
        <authorList>
            <person name="Jiang L."/>
            <person name="Lee J."/>
        </authorList>
    </citation>
    <scope>NUCLEOTIDE SEQUENCE [LARGE SCALE GENOMIC DNA]</scope>
    <source>
        <strain evidence="2 3">GRTSA-9</strain>
    </source>
</reference>
<evidence type="ECO:0000256" key="1">
    <source>
        <dbReference type="SAM" id="SignalP"/>
    </source>
</evidence>
<accession>A0ABX7BPN6</accession>
<organism evidence="2 3">
    <name type="scientific">Brevundimonas vitisensis</name>
    <dbReference type="NCBI Taxonomy" id="2800818"/>
    <lineage>
        <taxon>Bacteria</taxon>
        <taxon>Pseudomonadati</taxon>
        <taxon>Pseudomonadota</taxon>
        <taxon>Alphaproteobacteria</taxon>
        <taxon>Caulobacterales</taxon>
        <taxon>Caulobacteraceae</taxon>
        <taxon>Brevundimonas</taxon>
    </lineage>
</organism>
<gene>
    <name evidence="2" type="ORF">JIP62_12345</name>
</gene>
<evidence type="ECO:0000313" key="2">
    <source>
        <dbReference type="EMBL" id="QQQ18089.1"/>
    </source>
</evidence>
<evidence type="ECO:0000313" key="3">
    <source>
        <dbReference type="Proteomes" id="UP000595448"/>
    </source>
</evidence>
<sequence>MRLAILIPAMALLGAMAGCAPTTQPDAEAVPRAQRACFLAPSLQNFRASDTTLYVRSSRSEVFEVQVAGYCQDLSSANSVSVTPFGGSSVNVCVGDTVSIALSGLGTGGRYQGPCRGEVQRKLTEAEVAALAPRLRP</sequence>
<dbReference type="EMBL" id="CP067977">
    <property type="protein sequence ID" value="QQQ18089.1"/>
    <property type="molecule type" value="Genomic_DNA"/>
</dbReference>
<dbReference type="InterPro" id="IPR045500">
    <property type="entry name" value="DUF6491"/>
</dbReference>
<dbReference type="Pfam" id="PF20101">
    <property type="entry name" value="DUF6491"/>
    <property type="match status" value="1"/>
</dbReference>
<proteinExistence type="predicted"/>
<dbReference type="RefSeq" id="WP_201102464.1">
    <property type="nucleotide sequence ID" value="NZ_CP067977.1"/>
</dbReference>
<name>A0ABX7BPN6_9CAUL</name>